<dbReference type="EMBL" id="LT629780">
    <property type="protein sequence ID" value="SDU16786.1"/>
    <property type="molecule type" value="Genomic_DNA"/>
</dbReference>
<evidence type="ECO:0008006" key="3">
    <source>
        <dbReference type="Google" id="ProtNLM"/>
    </source>
</evidence>
<evidence type="ECO:0000313" key="1">
    <source>
        <dbReference type="EMBL" id="SDU16786.1"/>
    </source>
</evidence>
<gene>
    <name evidence="1" type="ORF">SAMN05216580_1687</name>
</gene>
<dbReference type="AlphaFoldDB" id="A0A1H2GAN1"/>
<name>A0A1H2GAN1_9GAMM</name>
<accession>A0A1H2GAN1</accession>
<dbReference type="RefSeq" id="WP_231975227.1">
    <property type="nucleotide sequence ID" value="NZ_LT629780.1"/>
</dbReference>
<evidence type="ECO:0000313" key="2">
    <source>
        <dbReference type="Proteomes" id="UP000243063"/>
    </source>
</evidence>
<dbReference type="STRING" id="1245526.SAMN05216580_1687"/>
<reference evidence="2" key="1">
    <citation type="submission" date="2016-10" db="EMBL/GenBank/DDBJ databases">
        <authorList>
            <person name="Varghese N."/>
            <person name="Submissions S."/>
        </authorList>
    </citation>
    <scope>NUCLEOTIDE SEQUENCE [LARGE SCALE GENOMIC DNA]</scope>
    <source>
        <strain evidence="2">CCTCC 2012022</strain>
    </source>
</reference>
<dbReference type="Proteomes" id="UP000243063">
    <property type="component" value="Chromosome I"/>
</dbReference>
<keyword evidence="2" id="KW-1185">Reference proteome</keyword>
<organism evidence="1 2">
    <name type="scientific">Geopseudomonas guangdongensis</name>
    <dbReference type="NCBI Taxonomy" id="1245526"/>
    <lineage>
        <taxon>Bacteria</taxon>
        <taxon>Pseudomonadati</taxon>
        <taxon>Pseudomonadota</taxon>
        <taxon>Gammaproteobacteria</taxon>
        <taxon>Pseudomonadales</taxon>
        <taxon>Pseudomonadaceae</taxon>
        <taxon>Geopseudomonas</taxon>
    </lineage>
</organism>
<protein>
    <recommendedName>
        <fullName evidence="3">SPOR domain-containing protein</fullName>
    </recommendedName>
</protein>
<sequence length="72" mass="8085">MHHSTIAAPSPGRTTPPGAPLAWLLYRIDDNGNEVTMRRFARRADAEAAMRIFEARGHKQAYLVRAERDQAP</sequence>
<proteinExistence type="predicted"/>